<feature type="region of interest" description="Disordered" evidence="1">
    <location>
        <begin position="3325"/>
        <end position="3365"/>
    </location>
</feature>
<keyword evidence="2" id="KW-1133">Transmembrane helix</keyword>
<evidence type="ECO:0000313" key="4">
    <source>
        <dbReference type="Proteomes" id="UP000186817"/>
    </source>
</evidence>
<organism evidence="3 4">
    <name type="scientific">Symbiodinium microadriaticum</name>
    <name type="common">Dinoflagellate</name>
    <name type="synonym">Zooxanthella microadriatica</name>
    <dbReference type="NCBI Taxonomy" id="2951"/>
    <lineage>
        <taxon>Eukaryota</taxon>
        <taxon>Sar</taxon>
        <taxon>Alveolata</taxon>
        <taxon>Dinophyceae</taxon>
        <taxon>Suessiales</taxon>
        <taxon>Symbiodiniaceae</taxon>
        <taxon>Symbiodinium</taxon>
    </lineage>
</organism>
<evidence type="ECO:0000313" key="3">
    <source>
        <dbReference type="EMBL" id="OLP85406.1"/>
    </source>
</evidence>
<evidence type="ECO:0000256" key="2">
    <source>
        <dbReference type="SAM" id="Phobius"/>
    </source>
</evidence>
<keyword evidence="4" id="KW-1185">Reference proteome</keyword>
<protein>
    <submittedName>
        <fullName evidence="3">Uncharacterized protein</fullName>
    </submittedName>
</protein>
<feature type="transmembrane region" description="Helical" evidence="2">
    <location>
        <begin position="6"/>
        <end position="33"/>
    </location>
</feature>
<comment type="caution">
    <text evidence="3">The sequence shown here is derived from an EMBL/GenBank/DDBJ whole genome shotgun (WGS) entry which is preliminary data.</text>
</comment>
<dbReference type="Proteomes" id="UP000186817">
    <property type="component" value="Unassembled WGS sequence"/>
</dbReference>
<accession>A0A1Q9CR53</accession>
<dbReference type="OMA" id="HHTARIS"/>
<proteinExistence type="predicted"/>
<dbReference type="EMBL" id="LSRX01000978">
    <property type="protein sequence ID" value="OLP85406.1"/>
    <property type="molecule type" value="Genomic_DNA"/>
</dbReference>
<sequence>MADPTFTSALCRTCAVSIVGAAFIVFGCVTFALSESASHHAEEHQTTLPKVTEDAAEQPLLSICCCSGDQRAPEDKDTDQQPLLSICCCSVSRSVDDKATGTQQPSRWREWEHLHDAAKVQAMRRLQDEQESIIPQEDWEFPTGTRLAFQSPLQDFVFGSGAASSFLVLLAGYRYSMVSVSVPLEFEFGIDHQEAVLKLVDASIQERESCSRQPYNVPMALVRNSTVLPTYGASALAEGTLLRLRSQTADNTVLGASTIFPHTTFMNGGYYRVCYSPDGSMTGNEFLNAIVPVDIRVIGVASPCLGNGCLAEERWDCYVSYFGEDTSNCLIDFRAFGGGREGWTVEAGTASKSAWTAAWDRDTFLFGEYIPAPRIRCSDVVTAEYIAPETTVFEEFAWAPPTGMGFITDVFTPLEMPRLRRQSAVDSLTMSVCYCPSYDGPVDPTNDPCDHASEFIQPIGVLYYWLLRVCDVGGTAGCGVVAEPFMRVLPQQPFALRLQCPPGGSSCSGSSQNQIKFIPGACPVCAIGEAITNLPVWDPNSRCRAGAAVSEQMLFYPPKFDDDGIPVDPATYRFGGDRRDYKFWDDPYLLGRLPMSEQVQVCYCDAECWNFYNYFEVGRIRFADTAGIARWSKPFDEFQLIQPIQTVEYVGKPGGITLFGGIRSNISEGMHPYDSLSWRRKTTMKILSYDNTANYPGPDGTAVTLEQLWNLHREYTARGRRGMDDSCAYNSTDEAAINGPSTEENSKQFMAWVGPDASQYLPFTGSENDQTFFFYEAGVYAVCYCSFLDADDNCAESNDYILAAMVMVKGTRSGQLVQLPTKTLVRIDLDGWGFTTQDSLRLITMTQSCSENGNNPGGVLDTYRLRCPGIDGESCRFPRGDEDIPVSLISSETTGVYIESVVLEEFKTILEFSGDVTSELLDGDAITLDEATILLNGRGQNVWTETERYLVSKLSGFYNFADEPDKMRMLWNRISFVDAAAGSGQVYETNKLSIPVGWADGVDAPVFTFVDAKGGWHRRNRLQTNQEIKAEATATLRICWAANDGGSQEYYSDAGVLTFITPATMADAGVYFTSWVSGTEAPVVISFSPTRGKQDYLRDTAIVLRILLREIPRVAVPLKTSRTGFAGVEMEDNETVSAESMSQAVCGSLFLEMWTNDAAGFPLPRGCYYGPLYTDAPQFGGQTEASYREYFIEFDPKHALKEECVGTNRQSSCVYQLVLNMRIQHDEFITRRELISLYTYCAGRAGYATICGPRYSVIEYGQVIPKNGVWLPEINTTKLGRVELLDLQEASRLTARGLRPDMQYDIWENALQMQASDAIMDELSGLEISTLSLGLRAWPMEPEFPLQSSARFRLMFQPLTLWRLAEFPSDCNATCVAAPGLSCLDQRGLPVAPCEVKALVDTNAVSDVPMQLNVMEFSFPNAFDEIPEDRSDEAHLLAFRGLRLPNEGFFTICMLVQYYELPDVPPSMVEAMPCAKKVPTSTATSGRILVEGQAGNGPKPFAFDRDNELVLRLILGASLRNLPSGNVILGENETEVLMPAEIRVQLPPDYMCSVVGDGTADPDGSKGFFTQDLNNDGYADSPMATVRSGTWSSRESVCTFTLGSTAALFANQFVDVRVSVVNPRLPLRKDDPLNVWSILLISPYGDTLGGPAPFISLEDEKSLPGWAGNLAVLGRLEGESIQPTILAEGANNTLNVFLQMTQAMPMYSYLVIDAPPGYDFTTACAAVDMDPAYYQDWEALPWGTEIIGPRATTSSIGQDVNCTTDDWQRPAGTPPATAPFTRAYLRIGRTLLLGKYYAFQINITNAMEWNISQHSQWRLWLQSPAGYMVDGSTYPVQFNAARIDTIPVLPHDLGWAVYDSDMKLPLTLNFGAARLLPTVAFEMSAFLTVYPLTPSSDGQPLHVRVLAPVGYVWIPHAEQGWLGYVPNVTCRFCELFVTPEVRHENELLLPEVIMRLNQNFGFVVRLRVPTRPPTRSTNAFFLELGYNPAEFNLDRMQAASFPAPPLRVVNDVSVASLCNMAGFADNVLDFSLRIASPLAESDGILLAGDELTRGTLLRCWPEVLPGMLGITPENGHCLVFEHETSLLPMIKLWLKEGQLPAGFYGFRFRRSRNPTHPAANMAHWNLATFSALDMYPTHRILDFGIDTPSPRVLGFLGEAGLLEPPDYEAPSFGRNDQPLSVNTLTFYFCIDKAPVYPRSVEHFPLALRGPAGFEFLEDCSGGLRSLSETDQTRFPCRSSFASQPWCPRRLASWPSQLEPMACLGLHHTARISVPNGLYLATLMPEDSTISSFTDGACYGFEIQVRNPELPPSPAADNVWALDFGVEASRPFESIQIRTLQPTESRLELATGVASHTWWAVPDQYLPFRIDFMPSSTVPAPRMRQRRLQLGGGDPLLPDAEDGGVMIFASAGYEFAKLDFDVCANPTLERRGREPWDLDALYSAVDAICRVGDEAGVPSTEGGGDAPVSMIFLLTDRKAIVQGVAYTLEGRVRNPSVPTWPSSAQWRLETYKRFIATGQRIALDRIYLQSIPILKPALAFQVNNSALEYGASAKVFGVEVTITLSDSLQLGDSIEISAPPGLELRESLGNASHPNASQGRCLDFGWPTTFRPLREDVEPNCRCWVGEELQCWLIVNISHVGADPVLEQETEIRFTMSVINSAVPKDSIRSWWNMVHWAAQDRRLLSAGSVPGWPVYGLLNNVTAIIGGWRQRAGSISDISITFIPTVWGSTMEINFYTPQGFNFENVRPGAPLLRDERTQGSRVVVTNGDFRPFEKHEIFLGEAQLGLGGGPTRISLDMYTDAMMTTEVARRINFFQGFVQPASVSLHTQLLQSETVVRHYQGELYDSVAPLLPPFALQLSRMEFFVVLSHYVMAGDVLLIQSLTSAGGVAHEPINEEGYEPRIDLCNGPDAGADDKGTWSCGDIVGVNFTQMSLIRDTFDVPVGLRMVLLPMDPRYVVERSALDEIASLTDGQRSMALEANRNYRVQIWLLPSMAETWWSISTEDITGFPTSSNDGETSSIAAVPEMAVTVAPQVGRSPPLSAVYITITIKAGAGQTAYSRLLVILPYGFVPVGALAPDNARAMVELDLRQIVNPLVDEMSYQFRVLTPRRTNLDPRWFVLARSVTVDEITGVQSDRIVGWGSAPGFGVEPCFVEARYGALPRYTGWMSLTWKAPQIAGARYALFTAPNEFRVSCPPPSQAAQPCEPFQLSEGMPNTITELPITRTLNVTMAKGWPEGQDFVFFMMLLIETPAVLTSLQPWELRLLDQVFTVIDAALEIPSLMFAPDLQAENPTLSWLTPPQFGEAATAAIQTCDSFCASESERAEAAEMARQKKEDAAMPSGGHVAPLESRTSRAGTCVGNDVS</sequence>
<keyword evidence="2" id="KW-0472">Membrane</keyword>
<gene>
    <name evidence="3" type="ORF">AK812_SmicGene33586</name>
</gene>
<reference evidence="3 4" key="1">
    <citation type="submission" date="2016-02" db="EMBL/GenBank/DDBJ databases">
        <title>Genome analysis of coral dinoflagellate symbionts highlights evolutionary adaptations to a symbiotic lifestyle.</title>
        <authorList>
            <person name="Aranda M."/>
            <person name="Li Y."/>
            <person name="Liew Y.J."/>
            <person name="Baumgarten S."/>
            <person name="Simakov O."/>
            <person name="Wilson M."/>
            <person name="Piel J."/>
            <person name="Ashoor H."/>
            <person name="Bougouffa S."/>
            <person name="Bajic V.B."/>
            <person name="Ryu T."/>
            <person name="Ravasi T."/>
            <person name="Bayer T."/>
            <person name="Micklem G."/>
            <person name="Kim H."/>
            <person name="Bhak J."/>
            <person name="Lajeunesse T.C."/>
            <person name="Voolstra C.R."/>
        </authorList>
    </citation>
    <scope>NUCLEOTIDE SEQUENCE [LARGE SCALE GENOMIC DNA]</scope>
    <source>
        <strain evidence="3 4">CCMP2467</strain>
    </source>
</reference>
<name>A0A1Q9CR53_SYMMI</name>
<keyword evidence="2" id="KW-0812">Transmembrane</keyword>
<feature type="compositionally biased region" description="Basic and acidic residues" evidence="1">
    <location>
        <begin position="3325"/>
        <end position="3338"/>
    </location>
</feature>
<dbReference type="OrthoDB" id="412190at2759"/>
<evidence type="ECO:0000256" key="1">
    <source>
        <dbReference type="SAM" id="MobiDB-lite"/>
    </source>
</evidence>